<dbReference type="PANTHER" id="PTHR44215">
    <property type="entry name" value="WD REPEAT-CONTAINING PROTEIN 75"/>
    <property type="match status" value="1"/>
</dbReference>
<dbReference type="PROSITE" id="PS50082">
    <property type="entry name" value="WD_REPEATS_2"/>
    <property type="match status" value="1"/>
</dbReference>
<reference evidence="9 10" key="1">
    <citation type="journal article" date="2011" name="Proc. Natl. Acad. Sci. U.S.A.">
        <title>Evolutionary erosion of yeast sex chromosomes by mating-type switching accidents.</title>
        <authorList>
            <person name="Gordon J.L."/>
            <person name="Armisen D."/>
            <person name="Proux-Wera E."/>
            <person name="Oheigeartaigh S.S."/>
            <person name="Byrne K.P."/>
            <person name="Wolfe K.H."/>
        </authorList>
    </citation>
    <scope>NUCLEOTIDE SEQUENCE [LARGE SCALE GENOMIC DNA]</scope>
    <source>
        <strain evidence="10">ATCC MYA-139 / BCRC 22969 / CBS 8797 / CCRC 22969 / KCTC 17520 / NBRC 10181 / NCYC 3082</strain>
    </source>
</reference>
<dbReference type="OrthoDB" id="4096at2759"/>
<dbReference type="InterPro" id="IPR015943">
    <property type="entry name" value="WD40/YVTN_repeat-like_dom_sf"/>
</dbReference>
<dbReference type="Proteomes" id="UP000006310">
    <property type="component" value="Chromosome 10"/>
</dbReference>
<dbReference type="PANTHER" id="PTHR44215:SF1">
    <property type="entry name" value="WD REPEAT-CONTAINING PROTEIN 75"/>
    <property type="match status" value="1"/>
</dbReference>
<keyword evidence="2" id="KW-0690">Ribosome biogenesis</keyword>
<dbReference type="InterPro" id="IPR053826">
    <property type="entry name" value="WDR75"/>
</dbReference>
<dbReference type="OMA" id="KWHIDSV"/>
<dbReference type="EMBL" id="HE978323">
    <property type="protein sequence ID" value="CCK72225.1"/>
    <property type="molecule type" value="Genomic_DNA"/>
</dbReference>
<evidence type="ECO:0000313" key="9">
    <source>
        <dbReference type="EMBL" id="CCK72225.1"/>
    </source>
</evidence>
<organism evidence="9 10">
    <name type="scientific">Huiozyma naganishii (strain ATCC MYA-139 / BCRC 22969 / CBS 8797 / KCTC 17520 / NBRC 10181 / NCYC 3082 / Yp74L-3)</name>
    <name type="common">Yeast</name>
    <name type="synonym">Kazachstania naganishii</name>
    <dbReference type="NCBI Taxonomy" id="1071383"/>
    <lineage>
        <taxon>Eukaryota</taxon>
        <taxon>Fungi</taxon>
        <taxon>Dikarya</taxon>
        <taxon>Ascomycota</taxon>
        <taxon>Saccharomycotina</taxon>
        <taxon>Saccharomycetes</taxon>
        <taxon>Saccharomycetales</taxon>
        <taxon>Saccharomycetaceae</taxon>
        <taxon>Huiozyma</taxon>
    </lineage>
</organism>
<dbReference type="KEGG" id="kng:KNAG_0J01440"/>
<accession>J7RBH0</accession>
<dbReference type="SUPFAM" id="SSF50978">
    <property type="entry name" value="WD40 repeat-like"/>
    <property type="match status" value="1"/>
</dbReference>
<sequence length="898" mass="100244">MKYSAVSQEYKLSLVSGGKPVLPRAANPTFVDRNVSCITGDQQNYIVPFNNQIKVYNVNTRQCVKTLKFANNELLATIFTGRDTVVTDILLGDISQPAERQEDRLVTLVTSRGQLVVLKYVGKQLEQPRFFQLATGEDTVYKVFEREGKFKVLSVTQDRQKSKTSFDYHLSDLQFSAGGDAAELSNSVEFQDVLLSSWSTAETTLVLLQNDKEHQRTVRVKSIFDDDLGPLDLQFPLESLFPDNNSVQQAQTINRFVTCLAVDNSRSQLALGFASGVITLVSLTTKPDQDMHLRYLKWHIDSVLALVFNDDSSYLISGGWEKVLSFWQLSTNMQQFLPRLNGIVLDVQAIGKNSQFYSVALQMTENESNADYQVLLLNAADLTSKLSISGPLPVFDTKIADFTQPVSTINLNSGAAERKYRKKLLKTKNSDFTAFVDINPVTKQLYLPHGTNLQTYDFYKNEQVALQYLTDSIQNHMGKVRNELNVKDPQIRNLKVVGPGDWLVTYEVDYPPEDLLSSNDLTHVLKFWARGTQADETSAGGGAGTWELKTKVLNPHGISSPIVDISACPGENGGVISADNNGGLKYWEFDERENNWCLKKINMPNFNHFSNSVSTVCSRDLSLVFHAFDDKLQIIDFDSFKKIDDDIFNNGGTGDFTMDSEIKIIKLVSETVLLVATETNLMTLDLLSGKLVSALDMYPYVHGNYKNSHLGRLISCDSKSDKVALVINEHLPGKELKYRSHIIVFNSTLTAKLGDFVHPDYISWIGWNHDTDFIFLDISSRLGVVGTTVNTEIADEINREGLLDALKPASSSVSANADAQTQDSEDHDYLQQLRAMTLKKGENGLSLADDDEEDAAQEIIDGAKTGQTLNMNSFSNMFENIQNVTMGTLFDNVMQVLQ</sequence>
<dbReference type="AlphaFoldDB" id="J7RBH0"/>
<dbReference type="InterPro" id="IPR001680">
    <property type="entry name" value="WD40_rpt"/>
</dbReference>
<dbReference type="GO" id="GO:0045943">
    <property type="term" value="P:positive regulation of transcription by RNA polymerase I"/>
    <property type="evidence" value="ECO:0007669"/>
    <property type="project" value="EnsemblFungi"/>
</dbReference>
<proteinExistence type="predicted"/>
<feature type="repeat" description="WD" evidence="8">
    <location>
        <begin position="296"/>
        <end position="331"/>
    </location>
</feature>
<dbReference type="GO" id="GO:0033553">
    <property type="term" value="C:rDNA heterochromatin"/>
    <property type="evidence" value="ECO:0007669"/>
    <property type="project" value="EnsemblFungi"/>
</dbReference>
<dbReference type="InterPro" id="IPR036322">
    <property type="entry name" value="WD40_repeat_dom_sf"/>
</dbReference>
<evidence type="ECO:0000313" key="10">
    <source>
        <dbReference type="Proteomes" id="UP000006310"/>
    </source>
</evidence>
<dbReference type="GO" id="GO:2000234">
    <property type="term" value="P:positive regulation of rRNA processing"/>
    <property type="evidence" value="ECO:0007669"/>
    <property type="project" value="TreeGrafter"/>
</dbReference>
<keyword evidence="7" id="KW-0539">Nucleus</keyword>
<dbReference type="GO" id="GO:0000462">
    <property type="term" value="P:maturation of SSU-rRNA from tricistronic rRNA transcript (SSU-rRNA, 5.8S rRNA, LSU-rRNA)"/>
    <property type="evidence" value="ECO:0007669"/>
    <property type="project" value="EnsemblFungi"/>
</dbReference>
<keyword evidence="5" id="KW-0677">Repeat</keyword>
<evidence type="ECO:0000256" key="5">
    <source>
        <dbReference type="ARBA" id="ARBA00022737"/>
    </source>
</evidence>
<dbReference type="eggNOG" id="KOG1963">
    <property type="taxonomic scope" value="Eukaryota"/>
</dbReference>
<dbReference type="SMART" id="SM00320">
    <property type="entry name" value="WD40"/>
    <property type="match status" value="3"/>
</dbReference>
<dbReference type="STRING" id="1071383.J7RBH0"/>
<evidence type="ECO:0000256" key="7">
    <source>
        <dbReference type="ARBA" id="ARBA00023242"/>
    </source>
</evidence>
<evidence type="ECO:0000256" key="2">
    <source>
        <dbReference type="ARBA" id="ARBA00022517"/>
    </source>
</evidence>
<evidence type="ECO:0000256" key="4">
    <source>
        <dbReference type="ARBA" id="ARBA00022574"/>
    </source>
</evidence>
<comment type="subcellular location">
    <subcellularLocation>
        <location evidence="1">Nucleus</location>
        <location evidence="1">Nucleolus</location>
    </subcellularLocation>
</comment>
<dbReference type="GeneID" id="34527980"/>
<keyword evidence="3" id="KW-0698">rRNA processing</keyword>
<evidence type="ECO:0000256" key="1">
    <source>
        <dbReference type="ARBA" id="ARBA00004604"/>
    </source>
</evidence>
<dbReference type="HOGENOM" id="CLU_348179_0_0_1"/>
<gene>
    <name evidence="9" type="primary">KNAG0J01440</name>
    <name evidence="9" type="ordered locus">KNAG_0J01440</name>
</gene>
<evidence type="ECO:0000256" key="6">
    <source>
        <dbReference type="ARBA" id="ARBA00023163"/>
    </source>
</evidence>
<dbReference type="RefSeq" id="XP_022466470.1">
    <property type="nucleotide sequence ID" value="XM_022610145.1"/>
</dbReference>
<protein>
    <submittedName>
        <fullName evidence="9">Uncharacterized protein</fullName>
    </submittedName>
</protein>
<dbReference type="GO" id="GO:0032040">
    <property type="term" value="C:small-subunit processome"/>
    <property type="evidence" value="ECO:0007669"/>
    <property type="project" value="EnsemblFungi"/>
</dbReference>
<dbReference type="Gene3D" id="2.130.10.10">
    <property type="entry name" value="YVTN repeat-like/Quinoprotein amine dehydrogenase"/>
    <property type="match status" value="1"/>
</dbReference>
<dbReference type="PROSITE" id="PS50294">
    <property type="entry name" value="WD_REPEATS_REGION"/>
    <property type="match status" value="1"/>
</dbReference>
<evidence type="ECO:0000256" key="8">
    <source>
        <dbReference type="PROSITE-ProRule" id="PRU00221"/>
    </source>
</evidence>
<keyword evidence="4 8" id="KW-0853">WD repeat</keyword>
<name>J7RBH0_HUIN7</name>
<keyword evidence="10" id="KW-1185">Reference proteome</keyword>
<dbReference type="GO" id="GO:0034511">
    <property type="term" value="F:U3 snoRNA binding"/>
    <property type="evidence" value="ECO:0007669"/>
    <property type="project" value="EnsemblFungi"/>
</dbReference>
<dbReference type="GO" id="GO:0034455">
    <property type="term" value="C:t-UTP complex"/>
    <property type="evidence" value="ECO:0007669"/>
    <property type="project" value="EnsemblFungi"/>
</dbReference>
<keyword evidence="6" id="KW-0804">Transcription</keyword>
<evidence type="ECO:0000256" key="3">
    <source>
        <dbReference type="ARBA" id="ARBA00022552"/>
    </source>
</evidence>
<reference evidence="10" key="2">
    <citation type="submission" date="2012-08" db="EMBL/GenBank/DDBJ databases">
        <title>Genome sequence of Kazachstania naganishii.</title>
        <authorList>
            <person name="Gordon J.L."/>
            <person name="Armisen D."/>
            <person name="Proux-Wera E."/>
            <person name="OhEigeartaigh S.S."/>
            <person name="Byrne K.P."/>
            <person name="Wolfe K.H."/>
        </authorList>
    </citation>
    <scope>NUCLEOTIDE SEQUENCE [LARGE SCALE GENOMIC DNA]</scope>
    <source>
        <strain evidence="10">ATCC MYA-139 / BCRC 22969 / CBS 8797 / CCRC 22969 / KCTC 17520 / NBRC 10181 / NCYC 3082</strain>
    </source>
</reference>
<dbReference type="GO" id="GO:0005777">
    <property type="term" value="C:peroxisome"/>
    <property type="evidence" value="ECO:0007669"/>
    <property type="project" value="EnsemblFungi"/>
</dbReference>